<sequence>MGSSDEDERKKRSINEMFGDEDSDDSGDEQIPITTSTTTADASGLFGSDSESDEEEEKPAKRPDSPPVKRVKKSRDDDTDSHKRREDEYDSGDEAVATKDDDDFIDGEDDLADVLGEYAQDRQQFEDERPLDEPEPTQEQKDDFFDRTLNSLKTGRARTKLNLSPQEMEQITQEVLYRMDKAYADDLASIAERRPALEKIKFVDGALHVLRKIQFQPMLLDFDLLTIVKKWIQPLEDGTLPNVGLRTKMLDMVSKMPVFKEHLKRSGLGKVVMVLMKHPSETPENKELCRCLVERWSRAVFNKTLDFSKLAELEAEKAENEVYRRRERMRRQKKAKIKARSTDRGGNVFNGRNADNDVKQDVSERAELPEQLHIDFLLRPQSKVDINSVQSKKVDPDSRKARLVKRMQEIARPGKKTKRASGQREAQSRRADMVSKQTRCHQTAGGQSTGTESNANGGHGAVRDEDFSVQKTRKDRTRRRARTPNAVVLSESSGEEQEDGENESSPQVSNRFGNQLGELADSERVFPAPSSQVASLNRELKALETRYFRTRLSLEKATEKNGQLRRDMKKVAGHSTKQEREISKLRHLIDRIQSERKQLEQQAISNRDYAKKIEHRFFMGTKGQSLAQCNLELGSRVRLLEETLKKKDKALDQSQRDRDEARDKLAIVQRALETRLESYALNGSLHTGLLFEISKLQDHSEALALQLAQERKQFSALATQLKGAQKREEALEDARTERETWVATLEKERAALDEQLAQLSGEVQTAACEKAALLRFIHEQAEAKFQLEARLKDEQSQRRQEFERAQHALQLWEEERQQLKTSLQTARQEIERQRDESERALGTVREQQEVNSAQRAREAEMKLELERLERARKKSEEEFLAAKDVCRELQTTVEQHEEGGRLLRSEIDALETTRRELLGQLETKQSDERALREAMEGALQDLAALSKQRNDAAKAMSEAVTISASSLEEQQALEQQVEVQRTQIEKLKNAKNLLQNAMLEQLAALRKQLHVERRLRIEAEARLKHLKPVAAGNTRCVPSVHPAAVGERRESVDARRPPEAADWEAPQPLPPPSAPSPAPLPPYLSTGPMSHQSESDLPSALPSPTSSSTSSSSDEEFTCEALDELSPVKPVPTSQRTQVPINAVLMDDHEAEISLLELAGDIEE</sequence>
<feature type="compositionally biased region" description="Polar residues" evidence="4">
    <location>
        <begin position="435"/>
        <end position="456"/>
    </location>
</feature>
<dbReference type="EMBL" id="DS566042">
    <property type="status" value="NOT_ANNOTATED_CDS"/>
    <property type="molecule type" value="Genomic_DNA"/>
</dbReference>
<accession>H3GSQ2</accession>
<dbReference type="eggNOG" id="KOG1793">
    <property type="taxonomic scope" value="Eukaryota"/>
</dbReference>
<feature type="compositionally biased region" description="Acidic residues" evidence="4">
    <location>
        <begin position="18"/>
        <end position="28"/>
    </location>
</feature>
<feature type="compositionally biased region" description="Basic residues" evidence="4">
    <location>
        <begin position="471"/>
        <end position="482"/>
    </location>
</feature>
<dbReference type="EnsemblProtists" id="Phyra80054">
    <property type="protein sequence ID" value="Phyra80054"/>
    <property type="gene ID" value="Phyra80054"/>
</dbReference>
<dbReference type="InterPro" id="IPR035441">
    <property type="entry name" value="TFIIS/LEDGF_dom_sf"/>
</dbReference>
<feature type="region of interest" description="Disordered" evidence="4">
    <location>
        <begin position="407"/>
        <end position="512"/>
    </location>
</feature>
<dbReference type="VEuPathDB" id="FungiDB:KRP23_13492"/>
<keyword evidence="2" id="KW-0539">Nucleus</keyword>
<name>H3GSQ2_PHYRM</name>
<dbReference type="STRING" id="164328.H3GSQ2"/>
<feature type="compositionally biased region" description="Basic residues" evidence="4">
    <location>
        <begin position="326"/>
        <end position="339"/>
    </location>
</feature>
<feature type="compositionally biased region" description="Acidic residues" evidence="4">
    <location>
        <begin position="1113"/>
        <end position="1123"/>
    </location>
</feature>
<evidence type="ECO:0000256" key="4">
    <source>
        <dbReference type="SAM" id="MobiDB-lite"/>
    </source>
</evidence>
<dbReference type="HOGENOM" id="CLU_007491_0_0_1"/>
<feature type="coiled-coil region" evidence="3">
    <location>
        <begin position="637"/>
        <end position="769"/>
    </location>
</feature>
<dbReference type="InParanoid" id="H3GSQ2"/>
<protein>
    <recommendedName>
        <fullName evidence="5">TFIIS N-terminal domain-containing protein</fullName>
    </recommendedName>
</protein>
<organism evidence="6 7">
    <name type="scientific">Phytophthora ramorum</name>
    <name type="common">Sudden oak death agent</name>
    <dbReference type="NCBI Taxonomy" id="164328"/>
    <lineage>
        <taxon>Eukaryota</taxon>
        <taxon>Sar</taxon>
        <taxon>Stramenopiles</taxon>
        <taxon>Oomycota</taxon>
        <taxon>Peronosporomycetes</taxon>
        <taxon>Peronosporales</taxon>
        <taxon>Peronosporaceae</taxon>
        <taxon>Phytophthora</taxon>
    </lineage>
</organism>
<reference evidence="7" key="1">
    <citation type="journal article" date="2006" name="Science">
        <title>Phytophthora genome sequences uncover evolutionary origins and mechanisms of pathogenesis.</title>
        <authorList>
            <person name="Tyler B.M."/>
            <person name="Tripathy S."/>
            <person name="Zhang X."/>
            <person name="Dehal P."/>
            <person name="Jiang R.H."/>
            <person name="Aerts A."/>
            <person name="Arredondo F.D."/>
            <person name="Baxter L."/>
            <person name="Bensasson D."/>
            <person name="Beynon J.L."/>
            <person name="Chapman J."/>
            <person name="Damasceno C.M."/>
            <person name="Dorrance A.E."/>
            <person name="Dou D."/>
            <person name="Dickerman A.W."/>
            <person name="Dubchak I.L."/>
            <person name="Garbelotto M."/>
            <person name="Gijzen M."/>
            <person name="Gordon S.G."/>
            <person name="Govers F."/>
            <person name="Grunwald N.J."/>
            <person name="Huang W."/>
            <person name="Ivors K.L."/>
            <person name="Jones R.W."/>
            <person name="Kamoun S."/>
            <person name="Krampis K."/>
            <person name="Lamour K.H."/>
            <person name="Lee M.K."/>
            <person name="McDonald W.H."/>
            <person name="Medina M."/>
            <person name="Meijer H.J."/>
            <person name="Nordberg E.K."/>
            <person name="Maclean D.J."/>
            <person name="Ospina-Giraldo M.D."/>
            <person name="Morris P.F."/>
            <person name="Phuntumart V."/>
            <person name="Putnam N.H."/>
            <person name="Rash S."/>
            <person name="Rose J.K."/>
            <person name="Sakihama Y."/>
            <person name="Salamov A.A."/>
            <person name="Savidor A."/>
            <person name="Scheuring C.F."/>
            <person name="Smith B.M."/>
            <person name="Sobral B.W."/>
            <person name="Terry A."/>
            <person name="Torto-Alalibo T.A."/>
            <person name="Win J."/>
            <person name="Xu Z."/>
            <person name="Zhang H."/>
            <person name="Grigoriev I.V."/>
            <person name="Rokhsar D.S."/>
            <person name="Boore J.L."/>
        </authorList>
    </citation>
    <scope>NUCLEOTIDE SEQUENCE [LARGE SCALE GENOMIC DNA]</scope>
    <source>
        <strain evidence="7">Pr102</strain>
    </source>
</reference>
<dbReference type="PROSITE" id="PS51319">
    <property type="entry name" value="TFIIS_N"/>
    <property type="match status" value="1"/>
</dbReference>
<feature type="region of interest" description="Disordered" evidence="4">
    <location>
        <begin position="326"/>
        <end position="355"/>
    </location>
</feature>
<dbReference type="GO" id="GO:0016973">
    <property type="term" value="P:poly(A)+ mRNA export from nucleus"/>
    <property type="evidence" value="ECO:0000318"/>
    <property type="project" value="GO_Central"/>
</dbReference>
<feature type="compositionally biased region" description="Basic and acidic residues" evidence="4">
    <location>
        <begin position="1046"/>
        <end position="1059"/>
    </location>
</feature>
<dbReference type="InterPro" id="IPR017923">
    <property type="entry name" value="TFIIS_N"/>
</dbReference>
<dbReference type="VEuPathDB" id="FungiDB:KRP22_12477"/>
<dbReference type="GO" id="GO:0005634">
    <property type="term" value="C:nucleus"/>
    <property type="evidence" value="ECO:0000318"/>
    <property type="project" value="GO_Central"/>
</dbReference>
<dbReference type="Proteomes" id="UP000005238">
    <property type="component" value="Unassembled WGS sequence"/>
</dbReference>
<evidence type="ECO:0000313" key="6">
    <source>
        <dbReference type="EnsemblProtists" id="Phyra80054"/>
    </source>
</evidence>
<keyword evidence="3" id="KW-0175">Coiled coil</keyword>
<dbReference type="Pfam" id="PF08711">
    <property type="entry name" value="Med26"/>
    <property type="match status" value="1"/>
</dbReference>
<dbReference type="VEuPathDB" id="FungiDB:KRP22_12478"/>
<dbReference type="PANTHER" id="PTHR46010:SF1">
    <property type="entry name" value="PROTEIN IWS1 HOMOLOG"/>
    <property type="match status" value="1"/>
</dbReference>
<feature type="domain" description="TFIIS N-terminal" evidence="5">
    <location>
        <begin position="226"/>
        <end position="303"/>
    </location>
</feature>
<feature type="compositionally biased region" description="Acidic residues" evidence="4">
    <location>
        <begin position="493"/>
        <end position="502"/>
    </location>
</feature>
<feature type="compositionally biased region" description="Pro residues" evidence="4">
    <location>
        <begin position="1067"/>
        <end position="1082"/>
    </location>
</feature>
<feature type="region of interest" description="Disordered" evidence="4">
    <location>
        <begin position="1040"/>
        <end position="1134"/>
    </location>
</feature>
<evidence type="ECO:0000256" key="1">
    <source>
        <dbReference type="ARBA" id="ARBA00037992"/>
    </source>
</evidence>
<feature type="compositionally biased region" description="Basic and acidic residues" evidence="4">
    <location>
        <begin position="74"/>
        <end position="87"/>
    </location>
</feature>
<dbReference type="InterPro" id="IPR051037">
    <property type="entry name" value="RNAPII_TF_IWS1"/>
</dbReference>
<reference evidence="6" key="2">
    <citation type="submission" date="2015-06" db="UniProtKB">
        <authorList>
            <consortium name="EnsemblProtists"/>
        </authorList>
    </citation>
    <scope>IDENTIFICATION</scope>
    <source>
        <strain evidence="6">Pr102</strain>
    </source>
</reference>
<feature type="compositionally biased region" description="Polar residues" evidence="4">
    <location>
        <begin position="32"/>
        <end position="41"/>
    </location>
</feature>
<dbReference type="SUPFAM" id="SSF47676">
    <property type="entry name" value="Conserved domain common to transcription factors TFIIS, elongin A, CRSP70"/>
    <property type="match status" value="1"/>
</dbReference>
<evidence type="ECO:0000256" key="3">
    <source>
        <dbReference type="SAM" id="Coils"/>
    </source>
</evidence>
<dbReference type="PANTHER" id="PTHR46010">
    <property type="entry name" value="PROTEIN IWS1 HOMOLOG"/>
    <property type="match status" value="1"/>
</dbReference>
<evidence type="ECO:0000313" key="7">
    <source>
        <dbReference type="Proteomes" id="UP000005238"/>
    </source>
</evidence>
<dbReference type="VEuPathDB" id="FungiDB:KRP23_13493"/>
<feature type="coiled-coil region" evidence="3">
    <location>
        <begin position="802"/>
        <end position="1004"/>
    </location>
</feature>
<comment type="similarity">
    <text evidence="1">Belongs to the IWS1 family.</text>
</comment>
<feature type="region of interest" description="Disordered" evidence="4">
    <location>
        <begin position="1"/>
        <end position="108"/>
    </location>
</feature>
<keyword evidence="7" id="KW-1185">Reference proteome</keyword>
<proteinExistence type="inferred from homology"/>
<feature type="compositionally biased region" description="Low complexity" evidence="4">
    <location>
        <begin position="1095"/>
        <end position="1112"/>
    </location>
</feature>
<dbReference type="AlphaFoldDB" id="H3GSQ2"/>
<comment type="subcellular location">
    <subcellularLocation>
        <location evidence="2">Nucleus</location>
    </subcellularLocation>
</comment>
<evidence type="ECO:0000259" key="5">
    <source>
        <dbReference type="PROSITE" id="PS51319"/>
    </source>
</evidence>
<feature type="region of interest" description="Disordered" evidence="4">
    <location>
        <begin position="559"/>
        <end position="579"/>
    </location>
</feature>
<dbReference type="Gene3D" id="1.20.930.10">
    <property type="entry name" value="Conserved domain common to transcription factors TFIIS, elongin A, CRSP70"/>
    <property type="match status" value="1"/>
</dbReference>
<evidence type="ECO:0000256" key="2">
    <source>
        <dbReference type="PROSITE-ProRule" id="PRU00649"/>
    </source>
</evidence>